<dbReference type="SUPFAM" id="SSF103473">
    <property type="entry name" value="MFS general substrate transporter"/>
    <property type="match status" value="1"/>
</dbReference>
<comment type="function">
    <text evidence="10">Proton-linked monocarboxylate transporter. May catalyze the transport of monocarboxylates across the plasma membrane.</text>
</comment>
<evidence type="ECO:0000256" key="6">
    <source>
        <dbReference type="ARBA" id="ARBA00022847"/>
    </source>
</evidence>
<feature type="domain" description="Major facilitator superfamily (MFS) profile" evidence="14">
    <location>
        <begin position="36"/>
        <end position="464"/>
    </location>
</feature>
<sequence>MTVAEVLTGNRTSMKTMAVRSRTHPGPVEPPDGGWGWAVVLAGFIVFACTWGILRSLGVFFLPWKEQFPDATAWEIALVQSILSGMTSLAAPVASALGRRFGFRPTIMAGGVVAAAGFSLSWFATRLLHLYITIGIIAGFGGSLCLVNVSTSVGRYFTTKRLRANSFITLGSGIGSLGFPPLCQFLLDEYGTRGASVIIGGIVLNMTAFGALVRPVLLVTDSKPDQDVRGIPHSITKEALLTHEQDEDTVKDVSVKVHQPKRFFPTVYCSLLKDTSFVLYLVSLGLMSSSYLVSNIYLAPRAKLFGVDDYQAASLLSIIGITTIAGRVLVAVLSKWKNIPLNSVDQYATAATLLGMTMLFMPLATSYGSMATYSVIFGLFSGAITPLMLTATADLGEGDRLPAAFGFTGFLQGVAGLVGPPVSGPVEPPDGGWGWAVVLAGFIVFACTWGIVRSLGVFFLPWREQFPDATAGEIALVQSILAGMTSLAVKGAWPAIARTEGCTVPVEPAHRASRSGARCPGTAVVNGLKIGQNFATDAGRGSKMQQHSLRLQQLSVLFLLTLQQGIGERTVRSLVFKASLEEHAAYSDGVDLPNVNSFKLGQYGLGEGNLLKTKVLGEEQAARNDYGKASRIRRDIFPLVNDLHSMFMFPWEEQKVVNETSKTNSMGNDIPMADMPTSWIGIDEFLHVITCQMDVACNLGMPNTACSCDDVVNEFGEKKCILPKARITHRSKTTKGIMALFCVGVSLPPMDDGSNYDLQTKCNILGADDVKYRVYVTKEDIIPEIPDEEALIKYKACLEPV</sequence>
<feature type="transmembrane region" description="Helical" evidence="13">
    <location>
        <begin position="277"/>
        <end position="298"/>
    </location>
</feature>
<organism>
    <name type="scientific">Branchiostoma floridae</name>
    <name type="common">Florida lancelet</name>
    <name type="synonym">Amphioxus</name>
    <dbReference type="NCBI Taxonomy" id="7739"/>
    <lineage>
        <taxon>Eukaryota</taxon>
        <taxon>Metazoa</taxon>
        <taxon>Chordata</taxon>
        <taxon>Cephalochordata</taxon>
        <taxon>Leptocardii</taxon>
        <taxon>Amphioxiformes</taxon>
        <taxon>Branchiostomatidae</taxon>
        <taxon>Branchiostoma</taxon>
    </lineage>
</organism>
<dbReference type="GO" id="GO:0015293">
    <property type="term" value="F:symporter activity"/>
    <property type="evidence" value="ECO:0007669"/>
    <property type="project" value="UniProtKB-KW"/>
</dbReference>
<dbReference type="PANTHER" id="PTHR11360">
    <property type="entry name" value="MONOCARBOXYLATE TRANSPORTER"/>
    <property type="match status" value="1"/>
</dbReference>
<comment type="subcellular location">
    <subcellularLocation>
        <location evidence="1">Cell membrane</location>
        <topology evidence="1">Multi-pass membrane protein</topology>
    </subcellularLocation>
    <subcellularLocation>
        <location evidence="2">Golgi apparatus membrane</location>
        <topology evidence="2">Multi-pass membrane protein</topology>
    </subcellularLocation>
</comment>
<evidence type="ECO:0000313" key="15">
    <source>
        <dbReference type="EMBL" id="EEN48184.1"/>
    </source>
</evidence>
<dbReference type="GO" id="GO:0000139">
    <property type="term" value="C:Golgi membrane"/>
    <property type="evidence" value="ECO:0007669"/>
    <property type="project" value="UniProtKB-SubCell"/>
</dbReference>
<evidence type="ECO:0000256" key="13">
    <source>
        <dbReference type="SAM" id="Phobius"/>
    </source>
</evidence>
<dbReference type="eggNOG" id="KOG2504">
    <property type="taxonomic scope" value="Eukaryota"/>
</dbReference>
<keyword evidence="3" id="KW-0813">Transport</keyword>
<keyword evidence="7 13" id="KW-1133">Transmembrane helix</keyword>
<evidence type="ECO:0000256" key="4">
    <source>
        <dbReference type="ARBA" id="ARBA00022475"/>
    </source>
</evidence>
<evidence type="ECO:0000256" key="1">
    <source>
        <dbReference type="ARBA" id="ARBA00004651"/>
    </source>
</evidence>
<dbReference type="InterPro" id="IPR050327">
    <property type="entry name" value="Proton-linked_MCT"/>
</dbReference>
<protein>
    <recommendedName>
        <fullName evidence="11">Monocarboxylate transporter 13</fullName>
    </recommendedName>
    <alternativeName>
        <fullName evidence="12">Solute carrier family 16 member 13</fullName>
    </alternativeName>
</protein>
<keyword evidence="8" id="KW-0333">Golgi apparatus</keyword>
<dbReference type="PANTHER" id="PTHR11360:SF313">
    <property type="entry name" value="MONOCARBOXYLATE TRANSPORTER 13-LIKE ISOFORM X1"/>
    <property type="match status" value="1"/>
</dbReference>
<dbReference type="InParanoid" id="C3ZH37"/>
<proteinExistence type="predicted"/>
<evidence type="ECO:0000256" key="2">
    <source>
        <dbReference type="ARBA" id="ARBA00004653"/>
    </source>
</evidence>
<dbReference type="GO" id="GO:0005886">
    <property type="term" value="C:plasma membrane"/>
    <property type="evidence" value="ECO:0007669"/>
    <property type="project" value="UniProtKB-SubCell"/>
</dbReference>
<keyword evidence="5 13" id="KW-0812">Transmembrane</keyword>
<dbReference type="AlphaFoldDB" id="C3ZH37"/>
<keyword evidence="9 13" id="KW-0472">Membrane</keyword>
<name>C3ZH37_BRAFL</name>
<feature type="transmembrane region" description="Helical" evidence="13">
    <location>
        <begin position="162"/>
        <end position="182"/>
    </location>
</feature>
<evidence type="ECO:0000256" key="12">
    <source>
        <dbReference type="ARBA" id="ARBA00078721"/>
    </source>
</evidence>
<feature type="transmembrane region" description="Helical" evidence="13">
    <location>
        <begin position="194"/>
        <end position="213"/>
    </location>
</feature>
<evidence type="ECO:0000256" key="10">
    <source>
        <dbReference type="ARBA" id="ARBA00059080"/>
    </source>
</evidence>
<dbReference type="CDD" id="cd17352">
    <property type="entry name" value="MFS_MCT_SLC16"/>
    <property type="match status" value="1"/>
</dbReference>
<gene>
    <name evidence="15" type="ORF">BRAFLDRAFT_88103</name>
</gene>
<evidence type="ECO:0000256" key="11">
    <source>
        <dbReference type="ARBA" id="ARBA00073869"/>
    </source>
</evidence>
<feature type="transmembrane region" description="Helical" evidence="13">
    <location>
        <begin position="370"/>
        <end position="389"/>
    </location>
</feature>
<feature type="transmembrane region" description="Helical" evidence="13">
    <location>
        <begin position="346"/>
        <end position="364"/>
    </location>
</feature>
<reference evidence="15" key="1">
    <citation type="journal article" date="2008" name="Nature">
        <title>The amphioxus genome and the evolution of the chordate karyotype.</title>
        <authorList>
            <consortium name="US DOE Joint Genome Institute (JGI-PGF)"/>
            <person name="Putnam N.H."/>
            <person name="Butts T."/>
            <person name="Ferrier D.E.K."/>
            <person name="Furlong R.F."/>
            <person name="Hellsten U."/>
            <person name="Kawashima T."/>
            <person name="Robinson-Rechavi M."/>
            <person name="Shoguchi E."/>
            <person name="Terry A."/>
            <person name="Yu J.-K."/>
            <person name="Benito-Gutierrez E.L."/>
            <person name="Dubchak I."/>
            <person name="Garcia-Fernandez J."/>
            <person name="Gibson-Brown J.J."/>
            <person name="Grigoriev I.V."/>
            <person name="Horton A.C."/>
            <person name="de Jong P.J."/>
            <person name="Jurka J."/>
            <person name="Kapitonov V.V."/>
            <person name="Kohara Y."/>
            <person name="Kuroki Y."/>
            <person name="Lindquist E."/>
            <person name="Lucas S."/>
            <person name="Osoegawa K."/>
            <person name="Pennacchio L.A."/>
            <person name="Salamov A.A."/>
            <person name="Satou Y."/>
            <person name="Sauka-Spengler T."/>
            <person name="Schmutz J."/>
            <person name="Shin-I T."/>
            <person name="Toyoda A."/>
            <person name="Bronner-Fraser M."/>
            <person name="Fujiyama A."/>
            <person name="Holland L.Z."/>
            <person name="Holland P.W.H."/>
            <person name="Satoh N."/>
            <person name="Rokhsar D.S."/>
        </authorList>
    </citation>
    <scope>NUCLEOTIDE SEQUENCE [LARGE SCALE GENOMIC DNA]</scope>
    <source>
        <strain evidence="15">S238N-H82</strain>
        <tissue evidence="15">Testes</tissue>
    </source>
</reference>
<dbReference type="Pfam" id="PF07690">
    <property type="entry name" value="MFS_1"/>
    <property type="match status" value="1"/>
</dbReference>
<evidence type="ECO:0000259" key="14">
    <source>
        <dbReference type="PROSITE" id="PS50850"/>
    </source>
</evidence>
<accession>C3ZH37</accession>
<feature type="transmembrane region" description="Helical" evidence="13">
    <location>
        <begin position="106"/>
        <end position="124"/>
    </location>
</feature>
<dbReference type="Gene3D" id="1.20.1250.20">
    <property type="entry name" value="MFS general substrate transporter like domains"/>
    <property type="match status" value="1"/>
</dbReference>
<evidence type="ECO:0000256" key="9">
    <source>
        <dbReference type="ARBA" id="ARBA00023136"/>
    </source>
</evidence>
<dbReference type="InterPro" id="IPR036259">
    <property type="entry name" value="MFS_trans_sf"/>
</dbReference>
<dbReference type="InterPro" id="IPR011701">
    <property type="entry name" value="MFS"/>
</dbReference>
<feature type="transmembrane region" description="Helical" evidence="13">
    <location>
        <begin position="35"/>
        <end position="54"/>
    </location>
</feature>
<feature type="transmembrane region" description="Helical" evidence="13">
    <location>
        <begin position="432"/>
        <end position="452"/>
    </location>
</feature>
<feature type="transmembrane region" description="Helical" evidence="13">
    <location>
        <begin position="401"/>
        <end position="420"/>
    </location>
</feature>
<evidence type="ECO:0000256" key="5">
    <source>
        <dbReference type="ARBA" id="ARBA00022692"/>
    </source>
</evidence>
<feature type="transmembrane region" description="Helical" evidence="13">
    <location>
        <begin position="130"/>
        <end position="150"/>
    </location>
</feature>
<dbReference type="FunFam" id="1.20.1250.20:FF:000163">
    <property type="entry name" value="Putative monocarboxylate transporter 13"/>
    <property type="match status" value="1"/>
</dbReference>
<evidence type="ECO:0000256" key="8">
    <source>
        <dbReference type="ARBA" id="ARBA00023034"/>
    </source>
</evidence>
<evidence type="ECO:0000256" key="3">
    <source>
        <dbReference type="ARBA" id="ARBA00022448"/>
    </source>
</evidence>
<evidence type="ECO:0000256" key="7">
    <source>
        <dbReference type="ARBA" id="ARBA00022989"/>
    </source>
</evidence>
<dbReference type="InterPro" id="IPR020846">
    <property type="entry name" value="MFS_dom"/>
</dbReference>
<keyword evidence="4" id="KW-1003">Cell membrane</keyword>
<dbReference type="EMBL" id="GG666621">
    <property type="protein sequence ID" value="EEN48184.1"/>
    <property type="molecule type" value="Genomic_DNA"/>
</dbReference>
<keyword evidence="6" id="KW-0769">Symport</keyword>
<feature type="transmembrane region" description="Helical" evidence="13">
    <location>
        <begin position="310"/>
        <end position="334"/>
    </location>
</feature>
<dbReference type="PROSITE" id="PS50850">
    <property type="entry name" value="MFS"/>
    <property type="match status" value="1"/>
</dbReference>